<dbReference type="InterPro" id="IPR026952">
    <property type="entry name" value="WVELL"/>
</dbReference>
<name>A0A2N5HK14_9BACI</name>
<dbReference type="EMBL" id="PGVE01000037">
    <property type="protein sequence ID" value="PLS05857.1"/>
    <property type="molecule type" value="Genomic_DNA"/>
</dbReference>
<protein>
    <recommendedName>
        <fullName evidence="3">WVELL protein</fullName>
    </recommendedName>
</protein>
<gene>
    <name evidence="1" type="ORF">CVD27_09135</name>
</gene>
<dbReference type="RefSeq" id="WP_101647586.1">
    <property type="nucleotide sequence ID" value="NZ_PGVE01000037.1"/>
</dbReference>
<evidence type="ECO:0000313" key="1">
    <source>
        <dbReference type="EMBL" id="PLS05857.1"/>
    </source>
</evidence>
<proteinExistence type="predicted"/>
<reference evidence="1 2" key="1">
    <citation type="submission" date="2017-11" db="EMBL/GenBank/DDBJ databases">
        <title>Comparitive Functional Genomics of Dry Heat Resistant strains isolated from the Viking Spacecraft.</title>
        <authorList>
            <person name="Seuylemezian A."/>
            <person name="Cooper K."/>
            <person name="Vaishampayan P."/>
        </authorList>
    </citation>
    <scope>NUCLEOTIDE SEQUENCE [LARGE SCALE GENOMIC DNA]</scope>
    <source>
        <strain evidence="1 2">V32-6</strain>
    </source>
</reference>
<keyword evidence="2" id="KW-1185">Reference proteome</keyword>
<dbReference type="AlphaFoldDB" id="A0A2N5HK14"/>
<sequence>MKEYHDRLIKMLMEKNGQLSYEQARTWVELLWDDFETTYAKAGWEYKGSEMAEQIVTQWISNYGDKLHEFVATNPKYKKFLTQ</sequence>
<dbReference type="OrthoDB" id="2361637at2"/>
<dbReference type="Pfam" id="PF14043">
    <property type="entry name" value="WVELL"/>
    <property type="match status" value="1"/>
</dbReference>
<accession>A0A2N5HK14</accession>
<evidence type="ECO:0000313" key="2">
    <source>
        <dbReference type="Proteomes" id="UP000234950"/>
    </source>
</evidence>
<comment type="caution">
    <text evidence="1">The sequence shown here is derived from an EMBL/GenBank/DDBJ whole genome shotgun (WGS) entry which is preliminary data.</text>
</comment>
<dbReference type="Proteomes" id="UP000234950">
    <property type="component" value="Unassembled WGS sequence"/>
</dbReference>
<evidence type="ECO:0008006" key="3">
    <source>
        <dbReference type="Google" id="ProtNLM"/>
    </source>
</evidence>
<organism evidence="1 2">
    <name type="scientific">Neobacillus cucumis</name>
    <dbReference type="NCBI Taxonomy" id="1740721"/>
    <lineage>
        <taxon>Bacteria</taxon>
        <taxon>Bacillati</taxon>
        <taxon>Bacillota</taxon>
        <taxon>Bacilli</taxon>
        <taxon>Bacillales</taxon>
        <taxon>Bacillaceae</taxon>
        <taxon>Neobacillus</taxon>
    </lineage>
</organism>